<evidence type="ECO:0000256" key="3">
    <source>
        <dbReference type="ARBA" id="ARBA00022670"/>
    </source>
</evidence>
<dbReference type="EMBL" id="FNTH01000001">
    <property type="protein sequence ID" value="SED93126.1"/>
    <property type="molecule type" value="Genomic_DNA"/>
</dbReference>
<dbReference type="GO" id="GO:0008237">
    <property type="term" value="F:metallopeptidase activity"/>
    <property type="evidence" value="ECO:0007669"/>
    <property type="project" value="UniProtKB-KW"/>
</dbReference>
<dbReference type="GO" id="GO:0006508">
    <property type="term" value="P:proteolysis"/>
    <property type="evidence" value="ECO:0007669"/>
    <property type="project" value="UniProtKB-KW"/>
</dbReference>
<dbReference type="PANTHER" id="PTHR37425">
    <property type="match status" value="1"/>
</dbReference>
<organism evidence="12 13">
    <name type="scientific">Bradyrhizobium erythrophlei</name>
    <dbReference type="NCBI Taxonomy" id="1437360"/>
    <lineage>
        <taxon>Bacteria</taxon>
        <taxon>Pseudomonadati</taxon>
        <taxon>Pseudomonadota</taxon>
        <taxon>Alphaproteobacteria</taxon>
        <taxon>Hyphomicrobiales</taxon>
        <taxon>Nitrobacteraceae</taxon>
        <taxon>Bradyrhizobium</taxon>
    </lineage>
</organism>
<sequence>MLAVFARRYKPLSLPKAGYQVGLTALLLLAGAGSVHDATALNQTRTLSFHHTHSGEDLTITFKRDGRYDEAALKQLNHFLRDWRSQDETVMDRHLFDILWEVYNDVGGKQPIQIISAYRAPATNAMLRRRSSGVARHSQHMLGHAMDFFIPGVPLEQIRFAGLRLQRGGVGFYPTSGSPFVHLDTGGIRHWPRMTREQLVRVFPDGRTVHVPTDGAPLKGYELAKADIERRGNGDDAATISKPTLFAKLFGAGKSGDDEDEGAAAVNDKPAATVVAAAAPAKSSDTKSTEPVPLPRAKPQQFAAAIQLAAADAQLVPMPKAKPAVQVVQTAENTAPQSPADIINARGFWGDESAAPKQASAAQIAALKAREAVGGSDPQTTASTTENFNKALAYAPAASSPVDRANIVAATAPIPRNARPTRNAAAPATEINTVVAKGTPSQGVITTSARISAAKGNDIWMRVVMLAPSASSGMLTTVLGDTDMNMMRQHFVKPQAAVAMTFSEDPMMGMTCDRFSGSATALLTTQSFVLRTASLR</sequence>
<dbReference type="GO" id="GO:0071555">
    <property type="term" value="P:cell wall organization"/>
    <property type="evidence" value="ECO:0007669"/>
    <property type="project" value="UniProtKB-KW"/>
</dbReference>
<dbReference type="AlphaFoldDB" id="A0A1H5EPU7"/>
<comment type="pathway">
    <text evidence="2">Cell wall biogenesis; cell wall polysaccharide biosynthesis.</text>
</comment>
<keyword evidence="4" id="KW-0479">Metal-binding</keyword>
<dbReference type="Pfam" id="PF05951">
    <property type="entry name" value="Peptidase_M15_2"/>
    <property type="match status" value="1"/>
</dbReference>
<evidence type="ECO:0000256" key="5">
    <source>
        <dbReference type="ARBA" id="ARBA00022729"/>
    </source>
</evidence>
<dbReference type="GO" id="GO:0046872">
    <property type="term" value="F:metal ion binding"/>
    <property type="evidence" value="ECO:0007669"/>
    <property type="project" value="UniProtKB-KW"/>
</dbReference>
<keyword evidence="6" id="KW-0378">Hydrolase</keyword>
<dbReference type="OrthoDB" id="9782994at2"/>
<dbReference type="InterPro" id="IPR010275">
    <property type="entry name" value="MepK"/>
</dbReference>
<evidence type="ECO:0000256" key="4">
    <source>
        <dbReference type="ARBA" id="ARBA00022723"/>
    </source>
</evidence>
<protein>
    <recommendedName>
        <fullName evidence="11">Murein endopeptidase K</fullName>
    </recommendedName>
</protein>
<dbReference type="Gene3D" id="3.30.1380.10">
    <property type="match status" value="1"/>
</dbReference>
<evidence type="ECO:0000256" key="8">
    <source>
        <dbReference type="ARBA" id="ARBA00023049"/>
    </source>
</evidence>
<keyword evidence="9" id="KW-0961">Cell wall biogenesis/degradation</keyword>
<dbReference type="RefSeq" id="WP_092123483.1">
    <property type="nucleotide sequence ID" value="NZ_FNTH01000001.1"/>
</dbReference>
<dbReference type="InterPro" id="IPR009045">
    <property type="entry name" value="Zn_M74/Hedgehog-like"/>
</dbReference>
<dbReference type="Proteomes" id="UP000198992">
    <property type="component" value="Unassembled WGS sequence"/>
</dbReference>
<evidence type="ECO:0000256" key="11">
    <source>
        <dbReference type="ARBA" id="ARBA00093666"/>
    </source>
</evidence>
<evidence type="ECO:0000256" key="9">
    <source>
        <dbReference type="ARBA" id="ARBA00023316"/>
    </source>
</evidence>
<dbReference type="CDD" id="cd14844">
    <property type="entry name" value="Zn-DD-carboxypeptidase_like"/>
    <property type="match status" value="1"/>
</dbReference>
<keyword evidence="7" id="KW-0862">Zinc</keyword>
<evidence type="ECO:0000313" key="13">
    <source>
        <dbReference type="Proteomes" id="UP000198992"/>
    </source>
</evidence>
<accession>A0A1H5EPU7</accession>
<evidence type="ECO:0000256" key="6">
    <source>
        <dbReference type="ARBA" id="ARBA00022801"/>
    </source>
</evidence>
<reference evidence="12 13" key="1">
    <citation type="submission" date="2016-10" db="EMBL/GenBank/DDBJ databases">
        <authorList>
            <person name="de Groot N.N."/>
        </authorList>
    </citation>
    <scope>NUCLEOTIDE SEQUENCE [LARGE SCALE GENOMIC DNA]</scope>
    <source>
        <strain evidence="12 13">MT12</strain>
    </source>
</reference>
<keyword evidence="5" id="KW-0732">Signal</keyword>
<name>A0A1H5EPU7_9BRAD</name>
<evidence type="ECO:0000313" key="12">
    <source>
        <dbReference type="EMBL" id="SED93126.1"/>
    </source>
</evidence>
<dbReference type="SUPFAM" id="SSF55166">
    <property type="entry name" value="Hedgehog/DD-peptidase"/>
    <property type="match status" value="1"/>
</dbReference>
<comment type="cofactor">
    <cofactor evidence="1">
        <name>Zn(2+)</name>
        <dbReference type="ChEBI" id="CHEBI:29105"/>
    </cofactor>
</comment>
<gene>
    <name evidence="12" type="ORF">SAMN05444164_6329</name>
</gene>
<evidence type="ECO:0000256" key="7">
    <source>
        <dbReference type="ARBA" id="ARBA00022833"/>
    </source>
</evidence>
<evidence type="ECO:0000256" key="10">
    <source>
        <dbReference type="ARBA" id="ARBA00093448"/>
    </source>
</evidence>
<evidence type="ECO:0000256" key="1">
    <source>
        <dbReference type="ARBA" id="ARBA00001947"/>
    </source>
</evidence>
<dbReference type="PANTHER" id="PTHR37425:SF1">
    <property type="entry name" value="OUTER MEMBRANE PROTEIN"/>
    <property type="match status" value="1"/>
</dbReference>
<comment type="similarity">
    <text evidence="10">Belongs to the peptidase M15 family.</text>
</comment>
<evidence type="ECO:0000256" key="2">
    <source>
        <dbReference type="ARBA" id="ARBA00004776"/>
    </source>
</evidence>
<keyword evidence="8" id="KW-0482">Metalloprotease</keyword>
<keyword evidence="3" id="KW-0645">Protease</keyword>
<proteinExistence type="inferred from homology"/>